<dbReference type="AlphaFoldDB" id="A0AAU9EBY0"/>
<dbReference type="InterPro" id="IPR051810">
    <property type="entry name" value="Precorrin_MeTrfase"/>
</dbReference>
<organism evidence="7 8">
    <name type="scientific">Helicovermis profundi</name>
    <dbReference type="NCBI Taxonomy" id="3065157"/>
    <lineage>
        <taxon>Bacteria</taxon>
        <taxon>Bacillati</taxon>
        <taxon>Bacillota</taxon>
        <taxon>Clostridia</taxon>
        <taxon>Helicovermis</taxon>
    </lineage>
</organism>
<dbReference type="CDD" id="cd11646">
    <property type="entry name" value="Precorrin_3B_C17_MT"/>
    <property type="match status" value="1"/>
</dbReference>
<dbReference type="GO" id="GO:0032259">
    <property type="term" value="P:methylation"/>
    <property type="evidence" value="ECO:0007669"/>
    <property type="project" value="UniProtKB-KW"/>
</dbReference>
<dbReference type="EMBL" id="AP028654">
    <property type="protein sequence ID" value="BEP28067.1"/>
    <property type="molecule type" value="Genomic_DNA"/>
</dbReference>
<dbReference type="PANTHER" id="PTHR47036">
    <property type="entry name" value="COBALT-FACTOR III C(17)-METHYLTRANSFERASE-RELATED"/>
    <property type="match status" value="1"/>
</dbReference>
<keyword evidence="5" id="KW-0949">S-adenosyl-L-methionine</keyword>
<gene>
    <name evidence="7" type="primary">cobJ</name>
    <name evidence="7" type="ORF">HLPR_03980</name>
</gene>
<dbReference type="Gene3D" id="3.40.1010.10">
    <property type="entry name" value="Cobalt-precorrin-4 Transmethylase, Domain 1"/>
    <property type="match status" value="1"/>
</dbReference>
<feature type="domain" description="Tetrapyrrole methylase" evidence="6">
    <location>
        <begin position="6"/>
        <end position="209"/>
    </location>
</feature>
<protein>
    <submittedName>
        <fullName evidence="7">Precorrin-3B C(17)-methyltransferase</fullName>
    </submittedName>
</protein>
<dbReference type="NCBIfam" id="TIGR01466">
    <property type="entry name" value="cobJ_cbiH"/>
    <property type="match status" value="1"/>
</dbReference>
<comment type="pathway">
    <text evidence="1">Cofactor biosynthesis; adenosylcobalamin biosynthesis.</text>
</comment>
<dbReference type="InterPro" id="IPR006363">
    <property type="entry name" value="Cbl_synth_CobJ/CibH_dom"/>
</dbReference>
<dbReference type="RefSeq" id="WP_338536414.1">
    <property type="nucleotide sequence ID" value="NZ_AP028654.1"/>
</dbReference>
<dbReference type="KEGG" id="hprf:HLPR_03980"/>
<dbReference type="Proteomes" id="UP001321786">
    <property type="component" value="Chromosome"/>
</dbReference>
<reference evidence="7 8" key="1">
    <citation type="submission" date="2023-08" db="EMBL/GenBank/DDBJ databases">
        <title>Helicovermis profunda gen. nov., sp. nov., a novel mesophilic, fermentative bacterium within the Bacillota from a deep-sea hydrothermal vent chimney.</title>
        <authorList>
            <person name="Miyazaki U."/>
            <person name="Mizutani D."/>
            <person name="Hashimoto Y."/>
            <person name="Tame A."/>
            <person name="Sawayama S."/>
            <person name="Miyazaki J."/>
            <person name="Takai K."/>
            <person name="Nakagawa S."/>
        </authorList>
    </citation>
    <scope>NUCLEOTIDE SEQUENCE [LARGE SCALE GENOMIC DNA]</scope>
    <source>
        <strain evidence="7 8">S502</strain>
    </source>
</reference>
<dbReference type="InterPro" id="IPR014776">
    <property type="entry name" value="4pyrrole_Mease_sub2"/>
</dbReference>
<evidence type="ECO:0000256" key="3">
    <source>
        <dbReference type="ARBA" id="ARBA00022603"/>
    </source>
</evidence>
<dbReference type="InterPro" id="IPR035996">
    <property type="entry name" value="4pyrrol_Methylase_sf"/>
</dbReference>
<evidence type="ECO:0000256" key="2">
    <source>
        <dbReference type="ARBA" id="ARBA00022573"/>
    </source>
</evidence>
<keyword evidence="2" id="KW-0169">Cobalamin biosynthesis</keyword>
<dbReference type="Pfam" id="PF00590">
    <property type="entry name" value="TP_methylase"/>
    <property type="match status" value="1"/>
</dbReference>
<dbReference type="GO" id="GO:0009236">
    <property type="term" value="P:cobalamin biosynthetic process"/>
    <property type="evidence" value="ECO:0007669"/>
    <property type="project" value="UniProtKB-KW"/>
</dbReference>
<proteinExistence type="predicted"/>
<evidence type="ECO:0000259" key="6">
    <source>
        <dbReference type="Pfam" id="PF00590"/>
    </source>
</evidence>
<keyword evidence="3" id="KW-0489">Methyltransferase</keyword>
<evidence type="ECO:0000256" key="5">
    <source>
        <dbReference type="ARBA" id="ARBA00022691"/>
    </source>
</evidence>
<evidence type="ECO:0000313" key="8">
    <source>
        <dbReference type="Proteomes" id="UP001321786"/>
    </source>
</evidence>
<dbReference type="PANTHER" id="PTHR47036:SF1">
    <property type="entry name" value="COBALT-FACTOR III C(17)-METHYLTRANSFERASE-RELATED"/>
    <property type="match status" value="1"/>
</dbReference>
<dbReference type="GO" id="GO:0008168">
    <property type="term" value="F:methyltransferase activity"/>
    <property type="evidence" value="ECO:0007669"/>
    <property type="project" value="UniProtKB-KW"/>
</dbReference>
<evidence type="ECO:0000256" key="4">
    <source>
        <dbReference type="ARBA" id="ARBA00022679"/>
    </source>
</evidence>
<sequence>MNNKGKIYVVGIGPGNYEHMTGMAIKAIEESDIVVGYSTYLDIIKDLIKDKKTDTSGMKKERERCLLAIDYAKEGNIVAMVSSGDPGVYGMAGLILELISDEIEVEIVPGVSAANASAAALGAPLMHDYVVISLSDLLTDYELIKRRIDAAGRGDFVVAIYNPRSKKRVKQIEDAREILLKYKKKNTPVGIVKNAKRVGENVVITTLDTMLEHEIDMFTTVIVGNNNSYIKDGKMVTPRGYKI</sequence>
<keyword evidence="4" id="KW-0808">Transferase</keyword>
<evidence type="ECO:0000313" key="7">
    <source>
        <dbReference type="EMBL" id="BEP28067.1"/>
    </source>
</evidence>
<name>A0AAU9EBY0_9FIRM</name>
<dbReference type="InterPro" id="IPR000878">
    <property type="entry name" value="4pyrrol_Mease"/>
</dbReference>
<dbReference type="Gene3D" id="3.30.950.10">
    <property type="entry name" value="Methyltransferase, Cobalt-precorrin-4 Transmethylase, Domain 2"/>
    <property type="match status" value="1"/>
</dbReference>
<dbReference type="InterPro" id="IPR014777">
    <property type="entry name" value="4pyrrole_Mease_sub1"/>
</dbReference>
<dbReference type="SUPFAM" id="SSF53790">
    <property type="entry name" value="Tetrapyrrole methylase"/>
    <property type="match status" value="1"/>
</dbReference>
<accession>A0AAU9EBY0</accession>
<keyword evidence="8" id="KW-1185">Reference proteome</keyword>
<evidence type="ECO:0000256" key="1">
    <source>
        <dbReference type="ARBA" id="ARBA00004953"/>
    </source>
</evidence>